<dbReference type="EMBL" id="CADEPI010000402">
    <property type="protein sequence ID" value="CAB3385267.1"/>
    <property type="molecule type" value="Genomic_DNA"/>
</dbReference>
<gene>
    <name evidence="1" type="ORF">CLODIP_2_CD12219</name>
</gene>
<dbReference type="AlphaFoldDB" id="A0A8S1E5B1"/>
<reference evidence="1 2" key="1">
    <citation type="submission" date="2020-04" db="EMBL/GenBank/DDBJ databases">
        <authorList>
            <person name="Alioto T."/>
            <person name="Alioto T."/>
            <person name="Gomez Garrido J."/>
        </authorList>
    </citation>
    <scope>NUCLEOTIDE SEQUENCE [LARGE SCALE GENOMIC DNA]</scope>
</reference>
<dbReference type="OrthoDB" id="60033at2759"/>
<sequence length="175" mass="19379">MFARRVNPDPDLGVTVATELGKLTTSLQFERTEIAYNIYTNGSSLRANLTQTFQKTLWAIANVTTWPIAEKVDGLAPENADVLTTAERFTEILLAFSAFSERLNNNLSVVSICRSNNFLSPRAQSSSRVALSRCTPVAIPRGLHGDPTWMIHGSHVETTWMVHVDSPEKMSARNT</sequence>
<dbReference type="Proteomes" id="UP000494165">
    <property type="component" value="Unassembled WGS sequence"/>
</dbReference>
<accession>A0A8S1E5B1</accession>
<keyword evidence="2" id="KW-1185">Reference proteome</keyword>
<name>A0A8S1E5B1_9INSE</name>
<evidence type="ECO:0000313" key="2">
    <source>
        <dbReference type="Proteomes" id="UP000494165"/>
    </source>
</evidence>
<protein>
    <submittedName>
        <fullName evidence="1">Uncharacterized protein</fullName>
    </submittedName>
</protein>
<evidence type="ECO:0000313" key="1">
    <source>
        <dbReference type="EMBL" id="CAB3385267.1"/>
    </source>
</evidence>
<proteinExistence type="predicted"/>
<organism evidence="1 2">
    <name type="scientific">Cloeon dipterum</name>
    <dbReference type="NCBI Taxonomy" id="197152"/>
    <lineage>
        <taxon>Eukaryota</taxon>
        <taxon>Metazoa</taxon>
        <taxon>Ecdysozoa</taxon>
        <taxon>Arthropoda</taxon>
        <taxon>Hexapoda</taxon>
        <taxon>Insecta</taxon>
        <taxon>Pterygota</taxon>
        <taxon>Palaeoptera</taxon>
        <taxon>Ephemeroptera</taxon>
        <taxon>Pisciforma</taxon>
        <taxon>Baetidae</taxon>
        <taxon>Cloeon</taxon>
    </lineage>
</organism>
<comment type="caution">
    <text evidence="1">The sequence shown here is derived from an EMBL/GenBank/DDBJ whole genome shotgun (WGS) entry which is preliminary data.</text>
</comment>